<dbReference type="OrthoDB" id="1858389at2"/>
<dbReference type="InterPro" id="IPR025127">
    <property type="entry name" value="DUF4054"/>
</dbReference>
<dbReference type="RefSeq" id="WP_107196327.1">
    <property type="nucleotide sequence ID" value="NZ_CP029462.1"/>
</dbReference>
<organism evidence="1 2">
    <name type="scientific">Megasphaera stantonii</name>
    <dbReference type="NCBI Taxonomy" id="2144175"/>
    <lineage>
        <taxon>Bacteria</taxon>
        <taxon>Bacillati</taxon>
        <taxon>Bacillota</taxon>
        <taxon>Negativicutes</taxon>
        <taxon>Veillonellales</taxon>
        <taxon>Veillonellaceae</taxon>
        <taxon>Megasphaera</taxon>
    </lineage>
</organism>
<sequence length="130" mass="14215">MTQLEIFRKIAPEFQQISDDEVQGMLDLVGDILSKKRFGKMYDRAVALLAAHQFTLQTLIANDENAGAATSLTSGALVSEREGDLQRSYGGMASSSSGDDMDSLLKKTVYGLQFLTLRSMCIVPVMTRMG</sequence>
<gene>
    <name evidence="1" type="ORF">DKB62_09965</name>
</gene>
<evidence type="ECO:0000313" key="1">
    <source>
        <dbReference type="EMBL" id="AXL21861.1"/>
    </source>
</evidence>
<name>A0A346B168_9FIRM</name>
<dbReference type="AlphaFoldDB" id="A0A346B168"/>
<dbReference type="Pfam" id="PF13262">
    <property type="entry name" value="DUF4054"/>
    <property type="match status" value="1"/>
</dbReference>
<accession>A0A346B168</accession>
<dbReference type="KEGG" id="meg:DKB62_09965"/>
<proteinExistence type="predicted"/>
<evidence type="ECO:0000313" key="2">
    <source>
        <dbReference type="Proteomes" id="UP000254337"/>
    </source>
</evidence>
<protein>
    <submittedName>
        <fullName evidence="1">DUF4054 domain-containing protein</fullName>
    </submittedName>
</protein>
<dbReference type="EMBL" id="CP029462">
    <property type="protein sequence ID" value="AXL21861.1"/>
    <property type="molecule type" value="Genomic_DNA"/>
</dbReference>
<dbReference type="Proteomes" id="UP000254337">
    <property type="component" value="Chromosome"/>
</dbReference>
<reference evidence="1 2" key="1">
    <citation type="submission" date="2018-05" db="EMBL/GenBank/DDBJ databases">
        <title>Complete genome sequence of Megasphaera sp. AJH120T, isolated from the ceca of a chicken.</title>
        <authorList>
            <person name="Maki J."/>
            <person name="Looft T."/>
        </authorList>
    </citation>
    <scope>NUCLEOTIDE SEQUENCE [LARGE SCALE GENOMIC DNA]</scope>
    <source>
        <strain evidence="1 2">AJH120</strain>
    </source>
</reference>
<keyword evidence="2" id="KW-1185">Reference proteome</keyword>